<dbReference type="RefSeq" id="WP_320379654.1">
    <property type="nucleotide sequence ID" value="NZ_JAWDIQ010000001.1"/>
</dbReference>
<dbReference type="SUPFAM" id="SSF103473">
    <property type="entry name" value="MFS general substrate transporter"/>
    <property type="match status" value="1"/>
</dbReference>
<accession>A0ABU5CRI7</accession>
<evidence type="ECO:0000313" key="2">
    <source>
        <dbReference type="EMBL" id="MDY0408954.1"/>
    </source>
</evidence>
<dbReference type="PANTHER" id="PTHR23523">
    <property type="match status" value="1"/>
</dbReference>
<feature type="transmembrane region" description="Helical" evidence="1">
    <location>
        <begin position="27"/>
        <end position="48"/>
    </location>
</feature>
<evidence type="ECO:0000256" key="1">
    <source>
        <dbReference type="SAM" id="Phobius"/>
    </source>
</evidence>
<protein>
    <recommendedName>
        <fullName evidence="4">Major facilitator superfamily (MFS) profile domain-containing protein</fullName>
    </recommendedName>
</protein>
<organism evidence="2 3">
    <name type="scientific">Paracerasibacillus soli</name>
    <dbReference type="NCBI Taxonomy" id="480284"/>
    <lineage>
        <taxon>Bacteria</taxon>
        <taxon>Bacillati</taxon>
        <taxon>Bacillota</taxon>
        <taxon>Bacilli</taxon>
        <taxon>Bacillales</taxon>
        <taxon>Bacillaceae</taxon>
        <taxon>Paracerasibacillus</taxon>
    </lineage>
</organism>
<keyword evidence="3" id="KW-1185">Reference proteome</keyword>
<sequence length="54" mass="5966">MAQSLGYILAAIGPVFVGLLHDLTNDWVMPLVLLIVIACFILIFGYNAGRNRYV</sequence>
<reference evidence="2 3" key="1">
    <citation type="submission" date="2023-10" db="EMBL/GenBank/DDBJ databases">
        <title>Virgibacillus soli CC-YMP-6 genome.</title>
        <authorList>
            <person name="Miliotis G."/>
            <person name="Sengupta P."/>
            <person name="Hameed A."/>
            <person name="Chuvochina M."/>
            <person name="Mcdonagh F."/>
            <person name="Simpson A.C."/>
            <person name="Singh N.K."/>
            <person name="Rekha P.D."/>
            <person name="Raman K."/>
            <person name="Hugenholtz P."/>
            <person name="Venkateswaran K."/>
        </authorList>
    </citation>
    <scope>NUCLEOTIDE SEQUENCE [LARGE SCALE GENOMIC DNA]</scope>
    <source>
        <strain evidence="2 3">CC-YMP-6</strain>
    </source>
</reference>
<comment type="caution">
    <text evidence="2">The sequence shown here is derived from an EMBL/GenBank/DDBJ whole genome shotgun (WGS) entry which is preliminary data.</text>
</comment>
<dbReference type="PANTHER" id="PTHR23523:SF2">
    <property type="entry name" value="2-NITROIMIDAZOLE TRANSPORTER"/>
    <property type="match status" value="1"/>
</dbReference>
<evidence type="ECO:0008006" key="4">
    <source>
        <dbReference type="Google" id="ProtNLM"/>
    </source>
</evidence>
<dbReference type="Proteomes" id="UP001275315">
    <property type="component" value="Unassembled WGS sequence"/>
</dbReference>
<keyword evidence="1" id="KW-1133">Transmembrane helix</keyword>
<evidence type="ECO:0000313" key="3">
    <source>
        <dbReference type="Proteomes" id="UP001275315"/>
    </source>
</evidence>
<name>A0ABU5CRI7_9BACI</name>
<keyword evidence="1" id="KW-0812">Transmembrane</keyword>
<feature type="transmembrane region" description="Helical" evidence="1">
    <location>
        <begin position="5"/>
        <end position="21"/>
    </location>
</feature>
<dbReference type="EMBL" id="JAWDIQ010000001">
    <property type="protein sequence ID" value="MDY0408954.1"/>
    <property type="molecule type" value="Genomic_DNA"/>
</dbReference>
<dbReference type="InterPro" id="IPR052524">
    <property type="entry name" value="MFS_Cyanate_Porter"/>
</dbReference>
<dbReference type="InterPro" id="IPR036259">
    <property type="entry name" value="MFS_trans_sf"/>
</dbReference>
<proteinExistence type="predicted"/>
<gene>
    <name evidence="2" type="ORF">RWD45_10820</name>
</gene>
<keyword evidence="1" id="KW-0472">Membrane</keyword>